<proteinExistence type="predicted"/>
<evidence type="ECO:0000313" key="2">
    <source>
        <dbReference type="EMBL" id="KAK9704121.1"/>
    </source>
</evidence>
<evidence type="ECO:0000313" key="3">
    <source>
        <dbReference type="Proteomes" id="UP001458880"/>
    </source>
</evidence>
<feature type="region of interest" description="Disordered" evidence="1">
    <location>
        <begin position="244"/>
        <end position="263"/>
    </location>
</feature>
<reference evidence="2 3" key="1">
    <citation type="journal article" date="2024" name="BMC Genomics">
        <title>De novo assembly and annotation of Popillia japonica's genome with initial clues to its potential as an invasive pest.</title>
        <authorList>
            <person name="Cucini C."/>
            <person name="Boschi S."/>
            <person name="Funari R."/>
            <person name="Cardaioli E."/>
            <person name="Iannotti N."/>
            <person name="Marturano G."/>
            <person name="Paoli F."/>
            <person name="Bruttini M."/>
            <person name="Carapelli A."/>
            <person name="Frati F."/>
            <person name="Nardi F."/>
        </authorList>
    </citation>
    <scope>NUCLEOTIDE SEQUENCE [LARGE SCALE GENOMIC DNA]</scope>
    <source>
        <strain evidence="2">DMR45628</strain>
    </source>
</reference>
<dbReference type="Proteomes" id="UP001458880">
    <property type="component" value="Unassembled WGS sequence"/>
</dbReference>
<evidence type="ECO:0000256" key="1">
    <source>
        <dbReference type="SAM" id="MobiDB-lite"/>
    </source>
</evidence>
<gene>
    <name evidence="2" type="ORF">QE152_g28498</name>
</gene>
<protein>
    <submittedName>
        <fullName evidence="2">Uncharacterized protein</fullName>
    </submittedName>
</protein>
<keyword evidence="3" id="KW-1185">Reference proteome</keyword>
<dbReference type="AlphaFoldDB" id="A0AAW1JJE2"/>
<name>A0AAW1JJE2_POPJA</name>
<organism evidence="2 3">
    <name type="scientific">Popillia japonica</name>
    <name type="common">Japanese beetle</name>
    <dbReference type="NCBI Taxonomy" id="7064"/>
    <lineage>
        <taxon>Eukaryota</taxon>
        <taxon>Metazoa</taxon>
        <taxon>Ecdysozoa</taxon>
        <taxon>Arthropoda</taxon>
        <taxon>Hexapoda</taxon>
        <taxon>Insecta</taxon>
        <taxon>Pterygota</taxon>
        <taxon>Neoptera</taxon>
        <taxon>Endopterygota</taxon>
        <taxon>Coleoptera</taxon>
        <taxon>Polyphaga</taxon>
        <taxon>Scarabaeiformia</taxon>
        <taxon>Scarabaeidae</taxon>
        <taxon>Rutelinae</taxon>
        <taxon>Popillia</taxon>
    </lineage>
</organism>
<accession>A0AAW1JJE2</accession>
<comment type="caution">
    <text evidence="2">The sequence shown here is derived from an EMBL/GenBank/DDBJ whole genome shotgun (WGS) entry which is preliminary data.</text>
</comment>
<dbReference type="EMBL" id="JASPKY010000357">
    <property type="protein sequence ID" value="KAK9704121.1"/>
    <property type="molecule type" value="Genomic_DNA"/>
</dbReference>
<sequence>MVTRKTEKSNRKQGEANAENATLVMNQKSVQPMGKTVGNARSRTTLQYAVDFVKGFRQGVTTRNVQDVTEETSTADRDLDNMFEELLNVSSIQEGQSKNVWYEKLTLERLYKIKFKLDTGSQNNNLKLELLSKVDHIGNNNLKICEVNSDNDSCKETFIRKNIDIFQGVGVFPDKYQIKIDERVDIDIFQGVGVFPDKYQIKIDERVEPTIKPPRRLPHTLSNKLKTELEKLIKAGIIEKMPKLNLQQEDGDREGGTTALTEKEKKKDCDSCTLKLMIAKLLIDLARP</sequence>